<protein>
    <submittedName>
        <fullName evidence="2">Uncharacterized protein</fullName>
    </submittedName>
</protein>
<proteinExistence type="predicted"/>
<name>A0A0E0KND5_ORYPU</name>
<reference evidence="2" key="1">
    <citation type="submission" date="2015-04" db="UniProtKB">
        <authorList>
            <consortium name="EnsemblPlants"/>
        </authorList>
    </citation>
    <scope>IDENTIFICATION</scope>
</reference>
<dbReference type="HOGENOM" id="CLU_081979_1_0_1"/>
<accession>A0A0E0KND5</accession>
<keyword evidence="1" id="KW-0812">Transmembrane</keyword>
<evidence type="ECO:0000313" key="2">
    <source>
        <dbReference type="EnsemblPlants" id="OPUNC04G04430.1"/>
    </source>
</evidence>
<reference evidence="2" key="2">
    <citation type="submission" date="2018-05" db="EMBL/GenBank/DDBJ databases">
        <title>OpunRS2 (Oryza punctata Reference Sequence Version 2).</title>
        <authorList>
            <person name="Zhang J."/>
            <person name="Kudrna D."/>
            <person name="Lee S."/>
            <person name="Talag J."/>
            <person name="Welchert J."/>
            <person name="Wing R.A."/>
        </authorList>
    </citation>
    <scope>NUCLEOTIDE SEQUENCE [LARGE SCALE GENOMIC DNA]</scope>
</reference>
<feature type="transmembrane region" description="Helical" evidence="1">
    <location>
        <begin position="190"/>
        <end position="211"/>
    </location>
</feature>
<evidence type="ECO:0000313" key="3">
    <source>
        <dbReference type="Proteomes" id="UP000026962"/>
    </source>
</evidence>
<keyword evidence="3" id="KW-1185">Reference proteome</keyword>
<organism evidence="2">
    <name type="scientific">Oryza punctata</name>
    <name type="common">Red rice</name>
    <dbReference type="NCBI Taxonomy" id="4537"/>
    <lineage>
        <taxon>Eukaryota</taxon>
        <taxon>Viridiplantae</taxon>
        <taxon>Streptophyta</taxon>
        <taxon>Embryophyta</taxon>
        <taxon>Tracheophyta</taxon>
        <taxon>Spermatophyta</taxon>
        <taxon>Magnoliopsida</taxon>
        <taxon>Liliopsida</taxon>
        <taxon>Poales</taxon>
        <taxon>Poaceae</taxon>
        <taxon>BOP clade</taxon>
        <taxon>Oryzoideae</taxon>
        <taxon>Oryzeae</taxon>
        <taxon>Oryzinae</taxon>
        <taxon>Oryza</taxon>
    </lineage>
</organism>
<keyword evidence="1" id="KW-0472">Membrane</keyword>
<dbReference type="AlphaFoldDB" id="A0A0E0KND5"/>
<evidence type="ECO:0000256" key="1">
    <source>
        <dbReference type="SAM" id="Phobius"/>
    </source>
</evidence>
<dbReference type="Gramene" id="OPUNC04G04430.1">
    <property type="protein sequence ID" value="OPUNC04G04430.1"/>
    <property type="gene ID" value="OPUNC04G04430"/>
</dbReference>
<sequence length="212" mass="23436">MVRYSHSSSRPRRRRLTLCSGAVTVAVTDKFFWRRRYRRGGFVSASARMAEAHRSQLGGNPNPTVMQRRFAAASEESSSTLPGLVGATTRFPIGPSGLPLVCCPRCGNAVVECRSWRQGDAFSSNARITNNSCQIVWIESYNKLVEAMELNYPDEAMSEVAMPMVADLGEKRPNSVTDAKIEKLARLMQILVLINCGTLVLVFVCVFVMALI</sequence>
<dbReference type="EnsemblPlants" id="OPUNC04G04430.1">
    <property type="protein sequence ID" value="OPUNC04G04430.1"/>
    <property type="gene ID" value="OPUNC04G04430"/>
</dbReference>
<dbReference type="Proteomes" id="UP000026962">
    <property type="component" value="Chromosome 4"/>
</dbReference>
<keyword evidence="1" id="KW-1133">Transmembrane helix</keyword>